<evidence type="ECO:0000259" key="15">
    <source>
        <dbReference type="PROSITE" id="PS51918"/>
    </source>
</evidence>
<dbReference type="NCBIfam" id="TIGR00048">
    <property type="entry name" value="rRNA_mod_RlmN"/>
    <property type="match status" value="1"/>
</dbReference>
<evidence type="ECO:0000256" key="10">
    <source>
        <dbReference type="ARBA" id="ARBA00022694"/>
    </source>
</evidence>
<dbReference type="InterPro" id="IPR058240">
    <property type="entry name" value="rSAM_sf"/>
</dbReference>
<dbReference type="EMBL" id="NJBN01000007">
    <property type="protein sequence ID" value="TKJ39694.1"/>
    <property type="molecule type" value="Genomic_DNA"/>
</dbReference>
<keyword evidence="14" id="KW-1015">Disulfide bond</keyword>
<evidence type="ECO:0000256" key="13">
    <source>
        <dbReference type="ARBA" id="ARBA00023014"/>
    </source>
</evidence>
<dbReference type="SFLD" id="SFLDS00029">
    <property type="entry name" value="Radical_SAM"/>
    <property type="match status" value="1"/>
</dbReference>
<evidence type="ECO:0000313" key="16">
    <source>
        <dbReference type="EMBL" id="TKJ39694.1"/>
    </source>
</evidence>
<evidence type="ECO:0000256" key="4">
    <source>
        <dbReference type="ARBA" id="ARBA00022485"/>
    </source>
</evidence>
<dbReference type="InterPro" id="IPR048641">
    <property type="entry name" value="RlmN_N"/>
</dbReference>
<dbReference type="GO" id="GO:0051539">
    <property type="term" value="F:4 iron, 4 sulfur cluster binding"/>
    <property type="evidence" value="ECO:0007669"/>
    <property type="project" value="UniProtKB-KW"/>
</dbReference>
<dbReference type="InterPro" id="IPR007197">
    <property type="entry name" value="rSAM"/>
</dbReference>
<evidence type="ECO:0000256" key="8">
    <source>
        <dbReference type="ARBA" id="ARBA00022679"/>
    </source>
</evidence>
<evidence type="ECO:0000256" key="3">
    <source>
        <dbReference type="ARBA" id="ARBA00007544"/>
    </source>
</evidence>
<comment type="subcellular location">
    <subcellularLocation>
        <location evidence="2">Cytoplasm</location>
    </subcellularLocation>
</comment>
<keyword evidence="8 16" id="KW-0808">Transferase</keyword>
<dbReference type="GO" id="GO:0008173">
    <property type="term" value="F:RNA methyltransferase activity"/>
    <property type="evidence" value="ECO:0007669"/>
    <property type="project" value="InterPro"/>
</dbReference>
<dbReference type="Proteomes" id="UP000319619">
    <property type="component" value="Unassembled WGS sequence"/>
</dbReference>
<evidence type="ECO:0000256" key="11">
    <source>
        <dbReference type="ARBA" id="ARBA00022723"/>
    </source>
</evidence>
<dbReference type="GO" id="GO:0005737">
    <property type="term" value="C:cytoplasm"/>
    <property type="evidence" value="ECO:0007669"/>
    <property type="project" value="UniProtKB-SubCell"/>
</dbReference>
<dbReference type="InterPro" id="IPR027492">
    <property type="entry name" value="RNA_MTrfase_RlmN"/>
</dbReference>
<keyword evidence="5" id="KW-0963">Cytoplasm</keyword>
<evidence type="ECO:0000313" key="17">
    <source>
        <dbReference type="Proteomes" id="UP000319619"/>
    </source>
</evidence>
<dbReference type="GO" id="GO:0030488">
    <property type="term" value="P:tRNA methylation"/>
    <property type="evidence" value="ECO:0007669"/>
    <property type="project" value="InterPro"/>
</dbReference>
<keyword evidence="9" id="KW-0949">S-adenosyl-L-methionine</keyword>
<comment type="caution">
    <text evidence="16">The sequence shown here is derived from an EMBL/GenBank/DDBJ whole genome shotgun (WGS) entry which is preliminary data.</text>
</comment>
<dbReference type="PANTHER" id="PTHR30544:SF5">
    <property type="entry name" value="RADICAL SAM CORE DOMAIN-CONTAINING PROTEIN"/>
    <property type="match status" value="1"/>
</dbReference>
<comment type="cofactor">
    <cofactor evidence="1">
        <name>[4Fe-4S] cluster</name>
        <dbReference type="ChEBI" id="CHEBI:49883"/>
    </cofactor>
</comment>
<dbReference type="Pfam" id="PF04055">
    <property type="entry name" value="Radical_SAM"/>
    <property type="match status" value="1"/>
</dbReference>
<dbReference type="CDD" id="cd01335">
    <property type="entry name" value="Radical_SAM"/>
    <property type="match status" value="1"/>
</dbReference>
<keyword evidence="7 16" id="KW-0489">Methyltransferase</keyword>
<feature type="domain" description="Radical SAM core" evidence="15">
    <location>
        <begin position="81"/>
        <end position="313"/>
    </location>
</feature>
<evidence type="ECO:0000256" key="2">
    <source>
        <dbReference type="ARBA" id="ARBA00004496"/>
    </source>
</evidence>
<evidence type="ECO:0000256" key="12">
    <source>
        <dbReference type="ARBA" id="ARBA00023004"/>
    </source>
</evidence>
<keyword evidence="13" id="KW-0411">Iron-sulfur</keyword>
<sequence>MESWGEKRFHGRQIFAALHRRGVKSVGEMMDLTLKLRERLADFEPLDSLFPVQELKGEDGTIKILFRLRDGEHIESVWIPKGDHATLCISTQAGCPLDCTFCATGKIAFKRNLSVAEIVDQVIYFRRLKSDLLLRNLVFMGMGEPLLNYDNLVRSIRTLYAADGSAISQRRMTVSTAGIVPKIEQLRDEGLKIKLAVSLNAPTDELRDRIMPINKKYPLNVLFKALDEFCLKSGDRITFEYTLMPGLNDTDEMIHALRKWLIKMPCKLNLIPLNPLDRRRRKQTDWDGIFDRFYEVFAKDKITLTLRRSRGAEIRAACGQLAGKTL</sequence>
<dbReference type="SFLD" id="SFLDG01062">
    <property type="entry name" value="methyltransferase_(Class_A)"/>
    <property type="match status" value="1"/>
</dbReference>
<dbReference type="Gene3D" id="1.10.150.530">
    <property type="match status" value="1"/>
</dbReference>
<dbReference type="FunFam" id="3.20.20.70:FF:000014">
    <property type="entry name" value="Probable dual-specificity RNA methyltransferase RlmN"/>
    <property type="match status" value="1"/>
</dbReference>
<keyword evidence="12" id="KW-0408">Iron</keyword>
<evidence type="ECO:0000256" key="5">
    <source>
        <dbReference type="ARBA" id="ARBA00022490"/>
    </source>
</evidence>
<dbReference type="AlphaFoldDB" id="A0A532UXM1"/>
<evidence type="ECO:0000256" key="6">
    <source>
        <dbReference type="ARBA" id="ARBA00022552"/>
    </source>
</evidence>
<dbReference type="InterPro" id="IPR040072">
    <property type="entry name" value="Methyltransferase_A"/>
</dbReference>
<protein>
    <submittedName>
        <fullName evidence="16">23S rRNA (Adenine(2503)-C(2))-methyltransferase RlmN</fullName>
    </submittedName>
</protein>
<accession>A0A532UXM1</accession>
<keyword evidence="10" id="KW-0819">tRNA processing</keyword>
<dbReference type="GO" id="GO:0070475">
    <property type="term" value="P:rRNA base methylation"/>
    <property type="evidence" value="ECO:0007669"/>
    <property type="project" value="InterPro"/>
</dbReference>
<dbReference type="Pfam" id="PF21016">
    <property type="entry name" value="RlmN_N"/>
    <property type="match status" value="1"/>
</dbReference>
<dbReference type="Gene3D" id="3.20.20.70">
    <property type="entry name" value="Aldolase class I"/>
    <property type="match status" value="1"/>
</dbReference>
<organism evidence="16 17">
    <name type="scientific">candidate division LCP-89 bacterium B3_LCP</name>
    <dbReference type="NCBI Taxonomy" id="2012998"/>
    <lineage>
        <taxon>Bacteria</taxon>
        <taxon>Pseudomonadati</taxon>
        <taxon>Bacteria division LCP-89</taxon>
    </lineage>
</organism>
<evidence type="ECO:0000256" key="1">
    <source>
        <dbReference type="ARBA" id="ARBA00001966"/>
    </source>
</evidence>
<dbReference type="InterPro" id="IPR004383">
    <property type="entry name" value="rRNA_lsu_MTrfase_RlmN/Cfr"/>
</dbReference>
<keyword evidence="4" id="KW-0004">4Fe-4S</keyword>
<reference evidence="16 17" key="1">
    <citation type="submission" date="2017-06" db="EMBL/GenBank/DDBJ databases">
        <title>Novel microbial phyla capable of carbon fixation and sulfur reduction in deep-sea sediments.</title>
        <authorList>
            <person name="Huang J."/>
            <person name="Baker B."/>
            <person name="Wang Y."/>
        </authorList>
    </citation>
    <scope>NUCLEOTIDE SEQUENCE [LARGE SCALE GENOMIC DNA]</scope>
    <source>
        <strain evidence="16">B3_LCP</strain>
    </source>
</reference>
<dbReference type="PIRSF" id="PIRSF006004">
    <property type="entry name" value="CHP00048"/>
    <property type="match status" value="1"/>
</dbReference>
<dbReference type="SFLD" id="SFLDF00275">
    <property type="entry name" value="adenosine_C2_methyltransferase"/>
    <property type="match status" value="1"/>
</dbReference>
<evidence type="ECO:0000256" key="9">
    <source>
        <dbReference type="ARBA" id="ARBA00022691"/>
    </source>
</evidence>
<dbReference type="InterPro" id="IPR013785">
    <property type="entry name" value="Aldolase_TIM"/>
</dbReference>
<dbReference type="InterPro" id="IPR006638">
    <property type="entry name" value="Elp3/MiaA/NifB-like_rSAM"/>
</dbReference>
<evidence type="ECO:0000256" key="7">
    <source>
        <dbReference type="ARBA" id="ARBA00022603"/>
    </source>
</evidence>
<dbReference type="SMART" id="SM00729">
    <property type="entry name" value="Elp3"/>
    <property type="match status" value="1"/>
</dbReference>
<keyword evidence="6" id="KW-0698">rRNA processing</keyword>
<evidence type="ECO:0000256" key="14">
    <source>
        <dbReference type="ARBA" id="ARBA00023157"/>
    </source>
</evidence>
<dbReference type="GO" id="GO:0046872">
    <property type="term" value="F:metal ion binding"/>
    <property type="evidence" value="ECO:0007669"/>
    <property type="project" value="UniProtKB-KW"/>
</dbReference>
<keyword evidence="11" id="KW-0479">Metal-binding</keyword>
<name>A0A532UXM1_UNCL8</name>
<comment type="similarity">
    <text evidence="3">Belongs to the radical SAM superfamily. RlmN family.</text>
</comment>
<dbReference type="PANTHER" id="PTHR30544">
    <property type="entry name" value="23S RRNA METHYLTRANSFERASE"/>
    <property type="match status" value="1"/>
</dbReference>
<dbReference type="PROSITE" id="PS51918">
    <property type="entry name" value="RADICAL_SAM"/>
    <property type="match status" value="1"/>
</dbReference>
<dbReference type="SUPFAM" id="SSF102114">
    <property type="entry name" value="Radical SAM enzymes"/>
    <property type="match status" value="1"/>
</dbReference>
<gene>
    <name evidence="16" type="primary">rlmN</name>
    <name evidence="16" type="ORF">CEE37_10465</name>
</gene>
<proteinExistence type="inferred from homology"/>